<dbReference type="Pfam" id="PF04389">
    <property type="entry name" value="Peptidase_M28"/>
    <property type="match status" value="1"/>
</dbReference>
<evidence type="ECO:0000259" key="2">
    <source>
        <dbReference type="Pfam" id="PF04389"/>
    </source>
</evidence>
<feature type="chain" id="PRO_5035170926" evidence="1">
    <location>
        <begin position="26"/>
        <end position="302"/>
    </location>
</feature>
<dbReference type="Gene3D" id="3.40.630.10">
    <property type="entry name" value="Zn peptidases"/>
    <property type="match status" value="1"/>
</dbReference>
<name>A0A8J3B0R2_9ACTN</name>
<dbReference type="InterPro" id="IPR045175">
    <property type="entry name" value="M28_fam"/>
</dbReference>
<dbReference type="PANTHER" id="PTHR12147:SF26">
    <property type="entry name" value="PEPTIDASE M28 DOMAIN-CONTAINING PROTEIN"/>
    <property type="match status" value="1"/>
</dbReference>
<accession>A0A8J3B0R2</accession>
<reference evidence="3" key="2">
    <citation type="submission" date="2020-09" db="EMBL/GenBank/DDBJ databases">
        <authorList>
            <person name="Sun Q."/>
            <person name="Ohkuma M."/>
        </authorList>
    </citation>
    <scope>NUCLEOTIDE SEQUENCE</scope>
    <source>
        <strain evidence="3">JCM 3090</strain>
    </source>
</reference>
<keyword evidence="3" id="KW-0031">Aminopeptidase</keyword>
<keyword evidence="1" id="KW-0732">Signal</keyword>
<dbReference type="EMBL" id="BMQB01000002">
    <property type="protein sequence ID" value="GGJ84154.1"/>
    <property type="molecule type" value="Genomic_DNA"/>
</dbReference>
<dbReference type="SUPFAM" id="SSF53187">
    <property type="entry name" value="Zn-dependent exopeptidases"/>
    <property type="match status" value="1"/>
</dbReference>
<dbReference type="GO" id="GO:0008235">
    <property type="term" value="F:metalloexopeptidase activity"/>
    <property type="evidence" value="ECO:0007669"/>
    <property type="project" value="InterPro"/>
</dbReference>
<dbReference type="GO" id="GO:0006508">
    <property type="term" value="P:proteolysis"/>
    <property type="evidence" value="ECO:0007669"/>
    <property type="project" value="InterPro"/>
</dbReference>
<keyword evidence="3" id="KW-0645">Protease</keyword>
<keyword evidence="3" id="KW-0378">Hydrolase</keyword>
<reference evidence="3" key="1">
    <citation type="journal article" date="2014" name="Int. J. Syst. Evol. Microbiol.">
        <title>Complete genome sequence of Corynebacterium casei LMG S-19264T (=DSM 44701T), isolated from a smear-ripened cheese.</title>
        <authorList>
            <consortium name="US DOE Joint Genome Institute (JGI-PGF)"/>
            <person name="Walter F."/>
            <person name="Albersmeier A."/>
            <person name="Kalinowski J."/>
            <person name="Ruckert C."/>
        </authorList>
    </citation>
    <scope>NUCLEOTIDE SEQUENCE</scope>
    <source>
        <strain evidence="3">JCM 3090</strain>
    </source>
</reference>
<sequence length="302" mass="32096">MRPRSTPALPAAAAALVLAVTGAPAAATPAAPPLDPPVIADDASLVHLRKLQQIADANGGSRAHGRPGFKATVDYVQQTLEGAGWTVRLEPFTHSGAQSWNVIAEWPHGDENKVVMAGAHTDSVPAGPGLNDDGTGVAALLENALLISRQNVVSDKRIRLGFFGAEEAGMIGSQQYVRGLPAAQRQRIEAYLNFDMVGMKNYRHFGVYQEGPSLNVHFKEYLQKRGVKFNMINPVGRGDHAAFARAGIAVTGIDSSGDMNNLDPCYHKACDTFGNVEGRTMGVSCNAFATVVWKLAGVRAGR</sequence>
<evidence type="ECO:0000256" key="1">
    <source>
        <dbReference type="SAM" id="SignalP"/>
    </source>
</evidence>
<dbReference type="PANTHER" id="PTHR12147">
    <property type="entry name" value="METALLOPEPTIDASE M28 FAMILY MEMBER"/>
    <property type="match status" value="1"/>
</dbReference>
<evidence type="ECO:0000313" key="3">
    <source>
        <dbReference type="EMBL" id="GGJ84154.1"/>
    </source>
</evidence>
<comment type="caution">
    <text evidence="3">The sequence shown here is derived from an EMBL/GenBank/DDBJ whole genome shotgun (WGS) entry which is preliminary data.</text>
</comment>
<dbReference type="GO" id="GO:0004177">
    <property type="term" value="F:aminopeptidase activity"/>
    <property type="evidence" value="ECO:0007669"/>
    <property type="project" value="UniProtKB-KW"/>
</dbReference>
<feature type="signal peptide" evidence="1">
    <location>
        <begin position="1"/>
        <end position="25"/>
    </location>
</feature>
<feature type="domain" description="Peptidase M28" evidence="2">
    <location>
        <begin position="101"/>
        <end position="285"/>
    </location>
</feature>
<dbReference type="Proteomes" id="UP000649739">
    <property type="component" value="Unassembled WGS sequence"/>
</dbReference>
<organism evidence="3 4">
    <name type="scientific">Pilimelia anulata</name>
    <dbReference type="NCBI Taxonomy" id="53371"/>
    <lineage>
        <taxon>Bacteria</taxon>
        <taxon>Bacillati</taxon>
        <taxon>Actinomycetota</taxon>
        <taxon>Actinomycetes</taxon>
        <taxon>Micromonosporales</taxon>
        <taxon>Micromonosporaceae</taxon>
        <taxon>Pilimelia</taxon>
    </lineage>
</organism>
<gene>
    <name evidence="3" type="ORF">GCM10010123_12290</name>
</gene>
<dbReference type="AlphaFoldDB" id="A0A8J3B0R2"/>
<dbReference type="RefSeq" id="WP_189169058.1">
    <property type="nucleotide sequence ID" value="NZ_BMQB01000002.1"/>
</dbReference>
<protein>
    <submittedName>
        <fullName evidence="3">Aminopeptidase</fullName>
    </submittedName>
</protein>
<dbReference type="InterPro" id="IPR007484">
    <property type="entry name" value="Peptidase_M28"/>
</dbReference>
<proteinExistence type="predicted"/>
<evidence type="ECO:0000313" key="4">
    <source>
        <dbReference type="Proteomes" id="UP000649739"/>
    </source>
</evidence>
<keyword evidence="4" id="KW-1185">Reference proteome</keyword>